<dbReference type="PANTHER" id="PTHR30486">
    <property type="entry name" value="TWITCHING MOTILITY PROTEIN PILT"/>
    <property type="match status" value="1"/>
</dbReference>
<dbReference type="CDD" id="cd01131">
    <property type="entry name" value="PilT"/>
    <property type="match status" value="1"/>
</dbReference>
<dbReference type="NCBIfam" id="TIGR01420">
    <property type="entry name" value="pilT_fam"/>
    <property type="match status" value="1"/>
</dbReference>
<dbReference type="Proteomes" id="UP001501476">
    <property type="component" value="Unassembled WGS sequence"/>
</dbReference>
<evidence type="ECO:0000256" key="1">
    <source>
        <dbReference type="ARBA" id="ARBA00006611"/>
    </source>
</evidence>
<accession>A0ABN0TER9</accession>
<evidence type="ECO:0000313" key="4">
    <source>
        <dbReference type="Proteomes" id="UP001501476"/>
    </source>
</evidence>
<dbReference type="InterPro" id="IPR027417">
    <property type="entry name" value="P-loop_NTPase"/>
</dbReference>
<comment type="caution">
    <text evidence="3">The sequence shown here is derived from an EMBL/GenBank/DDBJ whole genome shotgun (WGS) entry which is preliminary data.</text>
</comment>
<dbReference type="InterPro" id="IPR050921">
    <property type="entry name" value="T4SS_GSP_E_ATPase"/>
</dbReference>
<organism evidence="3 4">
    <name type="scientific">Methylophaga marina</name>
    <dbReference type="NCBI Taxonomy" id="45495"/>
    <lineage>
        <taxon>Bacteria</taxon>
        <taxon>Pseudomonadati</taxon>
        <taxon>Pseudomonadota</taxon>
        <taxon>Gammaproteobacteria</taxon>
        <taxon>Thiotrichales</taxon>
        <taxon>Piscirickettsiaceae</taxon>
        <taxon>Methylophaga</taxon>
    </lineage>
</organism>
<dbReference type="Pfam" id="PF00437">
    <property type="entry name" value="T2SSE"/>
    <property type="match status" value="1"/>
</dbReference>
<evidence type="ECO:0000259" key="2">
    <source>
        <dbReference type="PROSITE" id="PS00662"/>
    </source>
</evidence>
<sequence length="363" mass="41141">MKHLSHLAQFESYLAYMIQHHASDMHLSMNTSPVMRIHGLTEEQTQFERLEQFDLQAISEAIMSSEQLSTLHNKRSCDFGYSSEQHERFRINAYFERGNLAFAVRWLDGQFHSLEKLHLPPQIAELVKLKDGLVLVTGATGSGKSTTLASLINEINKDRPCHILTIEDPIEFIHHNQKAVIHQREVGVDVPSFAEAIRNAMREDPDVILLGEMRDLDTMHAAITAAETGHLVFATLHTNDAVGVIDRLIGMFPGDEQNTIRQQLSMCLRAVVTQTLARRSDQQGRIPINEILMVNGAVSHLIREHNPSQIRSIMETGRSRGNQTFEYALAKRVHERAISHDFASRLTSRKDQFEAALRTLKAR</sequence>
<proteinExistence type="inferred from homology"/>
<gene>
    <name evidence="3" type="ORF">GCM10008964_09310</name>
</gene>
<dbReference type="InterPro" id="IPR003593">
    <property type="entry name" value="AAA+_ATPase"/>
</dbReference>
<dbReference type="InterPro" id="IPR001482">
    <property type="entry name" value="T2SS/T4SS_dom"/>
</dbReference>
<feature type="domain" description="Bacterial type II secretion system protein E" evidence="2">
    <location>
        <begin position="201"/>
        <end position="215"/>
    </location>
</feature>
<evidence type="ECO:0000313" key="3">
    <source>
        <dbReference type="EMBL" id="GAA0219842.1"/>
    </source>
</evidence>
<comment type="similarity">
    <text evidence="1">Belongs to the GSP E family.</text>
</comment>
<dbReference type="PROSITE" id="PS00662">
    <property type="entry name" value="T2SP_E"/>
    <property type="match status" value="1"/>
</dbReference>
<reference evidence="3 4" key="1">
    <citation type="journal article" date="2019" name="Int. J. Syst. Evol. Microbiol.">
        <title>The Global Catalogue of Microorganisms (GCM) 10K type strain sequencing project: providing services to taxonomists for standard genome sequencing and annotation.</title>
        <authorList>
            <consortium name="The Broad Institute Genomics Platform"/>
            <consortium name="The Broad Institute Genome Sequencing Center for Infectious Disease"/>
            <person name="Wu L."/>
            <person name="Ma J."/>
        </authorList>
    </citation>
    <scope>NUCLEOTIDE SEQUENCE [LARGE SCALE GENOMIC DNA]</scope>
    <source>
        <strain evidence="3 4">JCM 6886</strain>
    </source>
</reference>
<dbReference type="SMART" id="SM00382">
    <property type="entry name" value="AAA"/>
    <property type="match status" value="1"/>
</dbReference>
<protein>
    <submittedName>
        <fullName evidence="3">Type IV pilus twitching motility protein PilT</fullName>
    </submittedName>
</protein>
<dbReference type="PANTHER" id="PTHR30486:SF6">
    <property type="entry name" value="TYPE IV PILUS RETRACTATION ATPASE PILT"/>
    <property type="match status" value="1"/>
</dbReference>
<dbReference type="Gene3D" id="3.30.450.90">
    <property type="match status" value="1"/>
</dbReference>
<dbReference type="EMBL" id="BAAADG010000003">
    <property type="protein sequence ID" value="GAA0219842.1"/>
    <property type="molecule type" value="Genomic_DNA"/>
</dbReference>
<keyword evidence="4" id="KW-1185">Reference proteome</keyword>
<dbReference type="SUPFAM" id="SSF52540">
    <property type="entry name" value="P-loop containing nucleoside triphosphate hydrolases"/>
    <property type="match status" value="1"/>
</dbReference>
<dbReference type="RefSeq" id="WP_286305006.1">
    <property type="nucleotide sequence ID" value="NZ_AP027741.1"/>
</dbReference>
<dbReference type="InterPro" id="IPR006321">
    <property type="entry name" value="PilT/PilU"/>
</dbReference>
<name>A0ABN0TER9_9GAMM</name>
<dbReference type="Gene3D" id="3.40.50.300">
    <property type="entry name" value="P-loop containing nucleotide triphosphate hydrolases"/>
    <property type="match status" value="1"/>
</dbReference>